<feature type="compositionally biased region" description="Low complexity" evidence="1">
    <location>
        <begin position="1"/>
        <end position="20"/>
    </location>
</feature>
<gene>
    <name evidence="3" type="ORF">LCGC14_2847500</name>
</gene>
<protein>
    <recommendedName>
        <fullName evidence="2">Non-reducing end beta-L-arabinofuranosidase-like GH127 middle domain-containing protein</fullName>
    </recommendedName>
</protein>
<evidence type="ECO:0000313" key="3">
    <source>
        <dbReference type="EMBL" id="KKK78045.1"/>
    </source>
</evidence>
<dbReference type="EMBL" id="LAZR01054672">
    <property type="protein sequence ID" value="KKK78045.1"/>
    <property type="molecule type" value="Genomic_DNA"/>
</dbReference>
<accession>A0A0F8YW46</accession>
<feature type="domain" description="Non-reducing end beta-L-arabinofuranosidase-like GH127 middle" evidence="2">
    <location>
        <begin position="17"/>
        <end position="75"/>
    </location>
</feature>
<feature type="region of interest" description="Disordered" evidence="1">
    <location>
        <begin position="1"/>
        <end position="23"/>
    </location>
</feature>
<evidence type="ECO:0000259" key="2">
    <source>
        <dbReference type="Pfam" id="PF20736"/>
    </source>
</evidence>
<dbReference type="AlphaFoldDB" id="A0A0F8YW46"/>
<sequence>MTIEPGTPKRGTPKPGTLKPAAPKPFNLALRIPGWSTQTEVSVGGQPVSGVEPGEYLELTRDWNPREQIVLRLDMSVRYEPGDLEQYGKVSLYRGPILLALDDRFHSGAAPTIEPAKLSAAKLIAVRGELARAAGPYQPWLVVETPTADDGTVRLIDFASAGATTVEGQPSSSYLSWLPAVHLPPPLPVAWHPADRSKIGPGRIPFAWRRGAVQAAASRKHTIVISDSPSFERVVIEYGEKVGNWLARNPRVHFHFVPTGACWANLVERLFGELDERQLKRLAVHSVPELVHAIDAYLEHRNQDPTPFVWTKSAQEILDKIHRGLMTLATLH</sequence>
<name>A0A0F8YW46_9ZZZZ</name>
<organism evidence="3">
    <name type="scientific">marine sediment metagenome</name>
    <dbReference type="NCBI Taxonomy" id="412755"/>
    <lineage>
        <taxon>unclassified sequences</taxon>
        <taxon>metagenomes</taxon>
        <taxon>ecological metagenomes</taxon>
    </lineage>
</organism>
<evidence type="ECO:0000256" key="1">
    <source>
        <dbReference type="SAM" id="MobiDB-lite"/>
    </source>
</evidence>
<reference evidence="3" key="1">
    <citation type="journal article" date="2015" name="Nature">
        <title>Complex archaea that bridge the gap between prokaryotes and eukaryotes.</title>
        <authorList>
            <person name="Spang A."/>
            <person name="Saw J.H."/>
            <person name="Jorgensen S.L."/>
            <person name="Zaremba-Niedzwiedzka K."/>
            <person name="Martijn J."/>
            <person name="Lind A.E."/>
            <person name="van Eijk R."/>
            <person name="Schleper C."/>
            <person name="Guy L."/>
            <person name="Ettema T.J."/>
        </authorList>
    </citation>
    <scope>NUCLEOTIDE SEQUENCE</scope>
</reference>
<proteinExistence type="predicted"/>
<dbReference type="Pfam" id="PF20736">
    <property type="entry name" value="Glyco_hydro127M"/>
    <property type="match status" value="1"/>
</dbReference>
<dbReference type="InterPro" id="IPR049046">
    <property type="entry name" value="Beta-AFase-like_GH127_middle"/>
</dbReference>
<comment type="caution">
    <text evidence="3">The sequence shown here is derived from an EMBL/GenBank/DDBJ whole genome shotgun (WGS) entry which is preliminary data.</text>
</comment>